<dbReference type="PANTHER" id="PTHR15415:SF7">
    <property type="entry name" value="MICOS COMPLEX SUBUNIT MIC60"/>
    <property type="match status" value="1"/>
</dbReference>
<evidence type="ECO:0000256" key="10">
    <source>
        <dbReference type="ARBA" id="ARBA00023128"/>
    </source>
</evidence>
<name>A0A7D8YT63_9HELO</name>
<evidence type="ECO:0000256" key="7">
    <source>
        <dbReference type="ARBA" id="ARBA00022946"/>
    </source>
</evidence>
<evidence type="ECO:0000256" key="15">
    <source>
        <dbReference type="SAM" id="MobiDB-lite"/>
    </source>
</evidence>
<keyword evidence="17" id="KW-1185">Reference proteome</keyword>
<feature type="compositionally biased region" description="Low complexity" evidence="15">
    <location>
        <begin position="77"/>
        <end position="97"/>
    </location>
</feature>
<dbReference type="Pfam" id="PF09731">
    <property type="entry name" value="Mitofilin"/>
    <property type="match status" value="1"/>
</dbReference>
<evidence type="ECO:0000256" key="13">
    <source>
        <dbReference type="RuleBase" id="RU363000"/>
    </source>
</evidence>
<comment type="similarity">
    <text evidence="2 13">Belongs to the MICOS complex subunit Mic60 family.</text>
</comment>
<keyword evidence="9 14" id="KW-0175">Coiled coil</keyword>
<evidence type="ECO:0000313" key="16">
    <source>
        <dbReference type="EMBL" id="TVY53532.1"/>
    </source>
</evidence>
<keyword evidence="6 13" id="KW-0999">Mitochondrion inner membrane</keyword>
<keyword evidence="5 13" id="KW-0812">Transmembrane</keyword>
<proteinExistence type="inferred from homology"/>
<protein>
    <recommendedName>
        <fullName evidence="4 13">MICOS complex subunit MIC60</fullName>
    </recommendedName>
    <alternativeName>
        <fullName evidence="13">Mitofilin</fullName>
    </alternativeName>
</protein>
<organism evidence="16 17">
    <name type="scientific">Lachnellula cervina</name>
    <dbReference type="NCBI Taxonomy" id="1316786"/>
    <lineage>
        <taxon>Eukaryota</taxon>
        <taxon>Fungi</taxon>
        <taxon>Dikarya</taxon>
        <taxon>Ascomycota</taxon>
        <taxon>Pezizomycotina</taxon>
        <taxon>Leotiomycetes</taxon>
        <taxon>Helotiales</taxon>
        <taxon>Lachnaceae</taxon>
        <taxon>Lachnellula</taxon>
    </lineage>
</organism>
<evidence type="ECO:0000256" key="2">
    <source>
        <dbReference type="ARBA" id="ARBA00010877"/>
    </source>
</evidence>
<dbReference type="OrthoDB" id="10261039at2759"/>
<dbReference type="PANTHER" id="PTHR15415">
    <property type="entry name" value="MITOFILIN"/>
    <property type="match status" value="1"/>
</dbReference>
<evidence type="ECO:0000256" key="12">
    <source>
        <dbReference type="ARBA" id="ARBA00025571"/>
    </source>
</evidence>
<accession>A0A7D8YT63</accession>
<keyword evidence="8 13" id="KW-1133">Transmembrane helix</keyword>
<comment type="subunit">
    <text evidence="3 13">Component of the mitochondrial contact site and cristae organizing system (MICOS) complex.</text>
</comment>
<feature type="compositionally biased region" description="Basic and acidic residues" evidence="15">
    <location>
        <begin position="220"/>
        <end position="239"/>
    </location>
</feature>
<gene>
    <name evidence="16" type="primary">mic60</name>
    <name evidence="16" type="ORF">LCER1_G003342</name>
</gene>
<sequence length="697" mass="76514">MLRASLRSPRALALAYRPIASNAGPQWHAVQAARVVPGTLRGYADAPKPSIRDSKPIVLPGSASTATSQPLPPGPVATSPSSKIATAPTPASSTIPPQNVPLTPPSPTEVNAEPPKVTGPPPPSPSPAPAPKPKHRIRSTFTALVLLIALGYGGGVYYSTVNDNFHDFFTEYVPYGEDAVLYFEEREFRKRFPSVTRRSKPRDTGDQIKIPSQSGVSWKVSEDNRHANATKPDTHKPKEAIQSPSEKQTGEKSKAVQEVKKDAADLSAPDIPVAGKSPESQSPAKPGHPITKEEPKSEKKSSKSSQAVPFTSPEVDQPSKFPPEVTRIDPIKIKDANEPLVQDLVKILNDIIAVVNADNSDSKFSTTIGKAKGELSKVGSKIRALKDAAQKDADTKIISEREDFDRSAKELLRRVEAEMSDQQAQWQEEYQSERQRLQQNYEQKLKAEIERAHEVNEQRLRNALLEQAVEMRKRFTQEVKDRVEEERAGRLGKLTDLSKTVDDLEKLTTDWNSVVDANLKTQHLHVAVEAVRANLEKSQIPRPFVRELAALKEIASDDAVVNAAIASIKPTAYQQGIPSSAQLIDRFRRVATEVRKASLLPEDAGVASHASSFVLSKLLFKKKGLATGDDVESILTRTETFLEEGDLDGAAREMNGLKGWAKTLSRDWLGEVRKVLEVQQALDVIATEARLQSLRVE</sequence>
<dbReference type="GO" id="GO:0061617">
    <property type="term" value="C:MICOS complex"/>
    <property type="evidence" value="ECO:0007669"/>
    <property type="project" value="TreeGrafter"/>
</dbReference>
<evidence type="ECO:0000256" key="6">
    <source>
        <dbReference type="ARBA" id="ARBA00022792"/>
    </source>
</evidence>
<feature type="compositionally biased region" description="Basic and acidic residues" evidence="15">
    <location>
        <begin position="248"/>
        <end position="264"/>
    </location>
</feature>
<dbReference type="AlphaFoldDB" id="A0A7D8YT63"/>
<comment type="subcellular location">
    <subcellularLocation>
        <location evidence="1 13">Mitochondrion inner membrane</location>
        <topology evidence="1 13">Single-pass membrane protein</topology>
    </subcellularLocation>
</comment>
<evidence type="ECO:0000256" key="14">
    <source>
        <dbReference type="SAM" id="Coils"/>
    </source>
</evidence>
<feature type="region of interest" description="Disordered" evidence="15">
    <location>
        <begin position="44"/>
        <end position="134"/>
    </location>
</feature>
<feature type="region of interest" description="Disordered" evidence="15">
    <location>
        <begin position="192"/>
        <end position="325"/>
    </location>
</feature>
<dbReference type="InterPro" id="IPR019133">
    <property type="entry name" value="MIC60"/>
</dbReference>
<evidence type="ECO:0000256" key="5">
    <source>
        <dbReference type="ARBA" id="ARBA00022692"/>
    </source>
</evidence>
<evidence type="ECO:0000256" key="1">
    <source>
        <dbReference type="ARBA" id="ARBA00004434"/>
    </source>
</evidence>
<feature type="coiled-coil region" evidence="14">
    <location>
        <begin position="427"/>
        <end position="458"/>
    </location>
</feature>
<evidence type="ECO:0000256" key="11">
    <source>
        <dbReference type="ARBA" id="ARBA00023136"/>
    </source>
</evidence>
<evidence type="ECO:0000256" key="4">
    <source>
        <dbReference type="ARBA" id="ARBA00018116"/>
    </source>
</evidence>
<comment type="caution">
    <text evidence="16">The sequence shown here is derived from an EMBL/GenBank/DDBJ whole genome shotgun (WGS) entry which is preliminary data.</text>
</comment>
<keyword evidence="10 13" id="KW-0496">Mitochondrion</keyword>
<dbReference type="GO" id="GO:0042407">
    <property type="term" value="P:cristae formation"/>
    <property type="evidence" value="ECO:0007669"/>
    <property type="project" value="TreeGrafter"/>
</dbReference>
<feature type="compositionally biased region" description="Pro residues" evidence="15">
    <location>
        <begin position="98"/>
        <end position="107"/>
    </location>
</feature>
<dbReference type="Proteomes" id="UP000481288">
    <property type="component" value="Unassembled WGS sequence"/>
</dbReference>
<reference evidence="16 17" key="1">
    <citation type="submission" date="2018-05" db="EMBL/GenBank/DDBJ databases">
        <title>Whole genome sequencing for identification of molecular markers to develop diagnostic detection tools for the regulated plant pathogen Lachnellula willkommii.</title>
        <authorList>
            <person name="Giroux E."/>
            <person name="Bilodeau G."/>
        </authorList>
    </citation>
    <scope>NUCLEOTIDE SEQUENCE [LARGE SCALE GENOMIC DNA]</scope>
    <source>
        <strain evidence="16 17">CBS 625.97</strain>
    </source>
</reference>
<keyword evidence="7" id="KW-0809">Transit peptide</keyword>
<comment type="function">
    <text evidence="12">Component of the MICOS complex, a large protein complex of the mitochondrial inner membrane that plays crucial roles in the maintenance of crista junctions, inner membrane architecture, and formation of contact sites to the outer membrane. Plays a role in keeping cristae membranes connected to the inner boundary membrane. Also promotes protein import via the mitochondrial intermembrane space assembly (MIA) pathway.</text>
</comment>
<feature type="transmembrane region" description="Helical" evidence="13">
    <location>
        <begin position="141"/>
        <end position="160"/>
    </location>
</feature>
<dbReference type="EMBL" id="QGMG01000444">
    <property type="protein sequence ID" value="TVY53532.1"/>
    <property type="molecule type" value="Genomic_DNA"/>
</dbReference>
<feature type="compositionally biased region" description="Pro residues" evidence="15">
    <location>
        <begin position="117"/>
        <end position="131"/>
    </location>
</feature>
<evidence type="ECO:0000256" key="8">
    <source>
        <dbReference type="ARBA" id="ARBA00022989"/>
    </source>
</evidence>
<keyword evidence="11 13" id="KW-0472">Membrane</keyword>
<evidence type="ECO:0000256" key="9">
    <source>
        <dbReference type="ARBA" id="ARBA00023054"/>
    </source>
</evidence>
<evidence type="ECO:0000256" key="3">
    <source>
        <dbReference type="ARBA" id="ARBA00011875"/>
    </source>
</evidence>
<feature type="compositionally biased region" description="Basic and acidic residues" evidence="15">
    <location>
        <begin position="290"/>
        <end position="301"/>
    </location>
</feature>
<evidence type="ECO:0000313" key="17">
    <source>
        <dbReference type="Proteomes" id="UP000481288"/>
    </source>
</evidence>